<protein>
    <submittedName>
        <fullName evidence="1">Uncharacterized protein</fullName>
    </submittedName>
</protein>
<comment type="caution">
    <text evidence="1">The sequence shown here is derived from an EMBL/GenBank/DDBJ whole genome shotgun (WGS) entry which is preliminary data.</text>
</comment>
<name>A0A917PW28_9MICO</name>
<dbReference type="RefSeq" id="WP_268237015.1">
    <property type="nucleotide sequence ID" value="NZ_BAABFW010000008.1"/>
</dbReference>
<dbReference type="Proteomes" id="UP000636956">
    <property type="component" value="Unassembled WGS sequence"/>
</dbReference>
<accession>A0A917PW28</accession>
<proteinExistence type="predicted"/>
<reference evidence="1" key="2">
    <citation type="submission" date="2020-09" db="EMBL/GenBank/DDBJ databases">
        <authorList>
            <person name="Sun Q."/>
            <person name="Zhou Y."/>
        </authorList>
    </citation>
    <scope>NUCLEOTIDE SEQUENCE</scope>
    <source>
        <strain evidence="1">CGMCC 1.8984</strain>
    </source>
</reference>
<evidence type="ECO:0000313" key="1">
    <source>
        <dbReference type="EMBL" id="GGJ94337.1"/>
    </source>
</evidence>
<sequence length="42" mass="4810">MGDIETTSWRRFRAWVRKANGSIDAPDVAITKITRANRYGKT</sequence>
<dbReference type="EMBL" id="BMMD01000041">
    <property type="protein sequence ID" value="GGJ94337.1"/>
    <property type="molecule type" value="Genomic_DNA"/>
</dbReference>
<reference evidence="1" key="1">
    <citation type="journal article" date="2014" name="Int. J. Syst. Evol. Microbiol.">
        <title>Complete genome sequence of Corynebacterium casei LMG S-19264T (=DSM 44701T), isolated from a smear-ripened cheese.</title>
        <authorList>
            <consortium name="US DOE Joint Genome Institute (JGI-PGF)"/>
            <person name="Walter F."/>
            <person name="Albersmeier A."/>
            <person name="Kalinowski J."/>
            <person name="Ruckert C."/>
        </authorList>
    </citation>
    <scope>NUCLEOTIDE SEQUENCE</scope>
    <source>
        <strain evidence="1">CGMCC 1.8984</strain>
    </source>
</reference>
<evidence type="ECO:0000313" key="2">
    <source>
        <dbReference type="Proteomes" id="UP000636956"/>
    </source>
</evidence>
<keyword evidence="2" id="KW-1185">Reference proteome</keyword>
<gene>
    <name evidence="1" type="ORF">GCM10011372_35800</name>
</gene>
<organism evidence="1 2">
    <name type="scientific">Agromyces bauzanensis</name>
    <dbReference type="NCBI Taxonomy" id="1308924"/>
    <lineage>
        <taxon>Bacteria</taxon>
        <taxon>Bacillati</taxon>
        <taxon>Actinomycetota</taxon>
        <taxon>Actinomycetes</taxon>
        <taxon>Micrococcales</taxon>
        <taxon>Microbacteriaceae</taxon>
        <taxon>Agromyces</taxon>
    </lineage>
</organism>
<dbReference type="AlphaFoldDB" id="A0A917PW28"/>